<proteinExistence type="predicted"/>
<dbReference type="EMBL" id="AQGU01000024">
    <property type="protein sequence ID" value="MBE0358727.1"/>
    <property type="molecule type" value="Genomic_DNA"/>
</dbReference>
<evidence type="ECO:0000313" key="3">
    <source>
        <dbReference type="Proteomes" id="UP000648482"/>
    </source>
</evidence>
<evidence type="ECO:0000313" key="2">
    <source>
        <dbReference type="EMBL" id="MBE0358727.1"/>
    </source>
</evidence>
<reference evidence="2 3" key="1">
    <citation type="submission" date="2015-06" db="EMBL/GenBank/DDBJ databases">
        <title>Genome sequence of Pseudoalteromonas aliena.</title>
        <authorList>
            <person name="Xie B.-B."/>
            <person name="Rong J.-C."/>
            <person name="Qin Q.-L."/>
            <person name="Zhang Y.-Z."/>
        </authorList>
    </citation>
    <scope>NUCLEOTIDE SEQUENCE [LARGE SCALE GENOMIC DNA]</scope>
    <source>
        <strain evidence="2 3">SW19</strain>
    </source>
</reference>
<keyword evidence="1" id="KW-0812">Transmembrane</keyword>
<name>A0ABR9DWL1_9GAMM</name>
<feature type="transmembrane region" description="Helical" evidence="1">
    <location>
        <begin position="25"/>
        <end position="43"/>
    </location>
</feature>
<keyword evidence="1" id="KW-1133">Transmembrane helix</keyword>
<dbReference type="Proteomes" id="UP000648482">
    <property type="component" value="Unassembled WGS sequence"/>
</dbReference>
<gene>
    <name evidence="2" type="ORF">PALI_a3518</name>
</gene>
<accession>A0ABR9DWL1</accession>
<organism evidence="2 3">
    <name type="scientific">Pseudoalteromonas aliena SW19</name>
    <dbReference type="NCBI Taxonomy" id="1314866"/>
    <lineage>
        <taxon>Bacteria</taxon>
        <taxon>Pseudomonadati</taxon>
        <taxon>Pseudomonadota</taxon>
        <taxon>Gammaproteobacteria</taxon>
        <taxon>Alteromonadales</taxon>
        <taxon>Pseudoalteromonadaceae</taxon>
        <taxon>Pseudoalteromonas</taxon>
    </lineage>
</organism>
<evidence type="ECO:0000256" key="1">
    <source>
        <dbReference type="SAM" id="Phobius"/>
    </source>
</evidence>
<protein>
    <submittedName>
        <fullName evidence="2">Uncharacterized protein</fullName>
    </submittedName>
</protein>
<keyword evidence="3" id="KW-1185">Reference proteome</keyword>
<keyword evidence="1" id="KW-0472">Membrane</keyword>
<comment type="caution">
    <text evidence="2">The sequence shown here is derived from an EMBL/GenBank/DDBJ whole genome shotgun (WGS) entry which is preliminary data.</text>
</comment>
<sequence>MSDLFIAVFTNVGVILVLILKVPKVFISLIWSLTLLGFFIFYFI</sequence>